<dbReference type="OrthoDB" id="27109at2759"/>
<evidence type="ECO:0000256" key="6">
    <source>
        <dbReference type="SAM" id="MobiDB-lite"/>
    </source>
</evidence>
<feature type="coiled-coil region" evidence="5">
    <location>
        <begin position="1307"/>
        <end position="1348"/>
    </location>
</feature>
<dbReference type="PANTHER" id="PTHR20544:SF1">
    <property type="entry name" value="CENTROSOMAL PROTEIN 135KDA"/>
    <property type="match status" value="1"/>
</dbReference>
<feature type="coiled-coil region" evidence="5">
    <location>
        <begin position="1142"/>
        <end position="1176"/>
    </location>
</feature>
<feature type="coiled-coil region" evidence="5">
    <location>
        <begin position="1403"/>
        <end position="1484"/>
    </location>
</feature>
<keyword evidence="9" id="KW-1185">Reference proteome</keyword>
<comment type="subcellular location">
    <subcellularLocation>
        <location evidence="1">Cytoplasm</location>
        <location evidence="1">Cytoskeleton</location>
        <location evidence="1">Microtubule organizing center</location>
        <location evidence="1">Centrosome</location>
        <location evidence="1">Centriole</location>
    </subcellularLocation>
</comment>
<evidence type="ECO:0000313" key="8">
    <source>
        <dbReference type="EMBL" id="RMC14091.1"/>
    </source>
</evidence>
<accession>A0A3M0KNA7</accession>
<feature type="coiled-coil region" evidence="5">
    <location>
        <begin position="1803"/>
        <end position="1879"/>
    </location>
</feature>
<evidence type="ECO:0000256" key="3">
    <source>
        <dbReference type="ARBA" id="ARBA00023212"/>
    </source>
</evidence>
<evidence type="ECO:0000256" key="5">
    <source>
        <dbReference type="SAM" id="Coils"/>
    </source>
</evidence>
<feature type="domain" description="Exocyst complex component Sec3 PIP2-binding N-terminal" evidence="7">
    <location>
        <begin position="30"/>
        <end position="121"/>
    </location>
</feature>
<evidence type="ECO:0000256" key="1">
    <source>
        <dbReference type="ARBA" id="ARBA00004114"/>
    </source>
</evidence>
<reference evidence="8 9" key="1">
    <citation type="submission" date="2018-07" db="EMBL/GenBank/DDBJ databases">
        <title>A high quality draft genome assembly of the barn swallow (H. rustica rustica).</title>
        <authorList>
            <person name="Formenti G."/>
            <person name="Chiara M."/>
            <person name="Poveda L."/>
            <person name="Francoijs K.-J."/>
            <person name="Bonisoli-Alquati A."/>
            <person name="Canova L."/>
            <person name="Gianfranceschi L."/>
            <person name="Horner D.S."/>
            <person name="Saino N."/>
        </authorList>
    </citation>
    <scope>NUCLEOTIDE SEQUENCE [LARGE SCALE GENOMIC DNA]</scope>
    <source>
        <strain evidence="8">Chelidonia</strain>
        <tissue evidence="8">Blood</tissue>
    </source>
</reference>
<comment type="similarity">
    <text evidence="4">Belongs to the CEP135/TSGA10 family.</text>
</comment>
<dbReference type="Proteomes" id="UP000269221">
    <property type="component" value="Unassembled WGS sequence"/>
</dbReference>
<name>A0A3M0KNA7_HIRRU</name>
<keyword evidence="5" id="KW-0175">Coiled coil</keyword>
<feature type="coiled-coil region" evidence="5">
    <location>
        <begin position="1550"/>
        <end position="1577"/>
    </location>
</feature>
<dbReference type="CDD" id="cd22292">
    <property type="entry name" value="cc_Cep135_MBD"/>
    <property type="match status" value="1"/>
</dbReference>
<dbReference type="GO" id="GO:0006887">
    <property type="term" value="P:exocytosis"/>
    <property type="evidence" value="ECO:0007669"/>
    <property type="project" value="InterPro"/>
</dbReference>
<dbReference type="STRING" id="333673.A0A3M0KNA7"/>
<evidence type="ECO:0000313" key="9">
    <source>
        <dbReference type="Proteomes" id="UP000269221"/>
    </source>
</evidence>
<feature type="coiled-coil region" evidence="5">
    <location>
        <begin position="276"/>
        <end position="324"/>
    </location>
</feature>
<evidence type="ECO:0000256" key="4">
    <source>
        <dbReference type="ARBA" id="ARBA00038123"/>
    </source>
</evidence>
<keyword evidence="2" id="KW-0963">Cytoplasm</keyword>
<dbReference type="InterPro" id="IPR019160">
    <property type="entry name" value="Sec3_CC"/>
</dbReference>
<feature type="coiled-coil region" evidence="5">
    <location>
        <begin position="1740"/>
        <end position="1774"/>
    </location>
</feature>
<dbReference type="GO" id="GO:0000145">
    <property type="term" value="C:exocyst"/>
    <property type="evidence" value="ECO:0007669"/>
    <property type="project" value="InterPro"/>
</dbReference>
<evidence type="ECO:0000256" key="2">
    <source>
        <dbReference type="ARBA" id="ARBA00022490"/>
    </source>
</evidence>
<comment type="caution">
    <text evidence="8">The sequence shown here is derived from an EMBL/GenBank/DDBJ whole genome shotgun (WGS) entry which is preliminary data.</text>
</comment>
<dbReference type="InterPro" id="IPR048628">
    <property type="entry name" value="Sec3_C"/>
</dbReference>
<proteinExistence type="inferred from homology"/>
<dbReference type="EMBL" id="QRBI01000105">
    <property type="protein sequence ID" value="RMC14091.1"/>
    <property type="molecule type" value="Genomic_DNA"/>
</dbReference>
<feature type="domain" description="Exocyst complex component Sec3 PIP2-binding N-terminal" evidence="7">
    <location>
        <begin position="124"/>
        <end position="191"/>
    </location>
</feature>
<feature type="compositionally biased region" description="Low complexity" evidence="6">
    <location>
        <begin position="514"/>
        <end position="545"/>
    </location>
</feature>
<dbReference type="InterPro" id="IPR028258">
    <property type="entry name" value="Sec3-PIP2_bind"/>
</dbReference>
<keyword evidence="3" id="KW-0206">Cytoskeleton</keyword>
<dbReference type="Pfam" id="PF15277">
    <property type="entry name" value="Sec3-PIP2_bind"/>
    <property type="match status" value="2"/>
</dbReference>
<dbReference type="Gene3D" id="1.10.287.1490">
    <property type="match status" value="1"/>
</dbReference>
<protein>
    <recommendedName>
        <fullName evidence="7">Exocyst complex component Sec3 PIP2-binding N-terminal domain-containing protein</fullName>
    </recommendedName>
</protein>
<sequence length="1914" mass="221764">MSSLVKEDLMKKLFGPRRRRLHEFIEVEGAGAQRYYLCAAVTKSKEVEICMVKHWRVDREEKYEIVEKLFLKDLEMIDGKEADTDNPYFDMHFHKVYNMEAYSCASKYTFARTLNKLNAMYLKKNFKIVNFDDTYLNDDSFWSSSNRDFLVVMRESPEFDLHFDKVYKWVASSTVEKNTFISCIWKLNQRYLRKKIDFINVSSQLLEESVPSGENQSVAGGDEEAVDEYQELNAREEQDIEIMMEGCEYAIANAEAFAEKLSRELQVLDGANIQSIMASEKQVNILMKLLDEALKEVDQIELKLSSYEEMLQSVKEQMDQISESNHLIHLSNTNNVKLLSEIEFLVNHMDLAKGHIKALQEGDLTSSRGIEACTNAADALLQCMNVALRPGHDMLHAVKQQQQRFSDLREQFARRLASHLNSVFVQQGHDQSSTLAQHSAELTLPNHHPFHRDLLRYAKLMEWLKNTDYGKYEGLTKNYMDYLSRLYEREIKDFFEVAKIKMTGTTREGKKFGLHGSSGKLTGSTSSLNKLSVQSSGNRRSQSSSLLDMGNMSASDLDVADRTKFDKIFEQVLSELEPLCLAEQDFISKFFKLQQHQSTSGTTTNEVEEMDGVALSRSYTPGVPQTVSSEKDMIRQMMTKIFRCIEPELNNLIALGDKIDSFNSLYMLVKMSHHVWTAQNVDPASFLSTTLGNVLVTVKRNFDKCISNQMKQMDEVKISKKSKVGILPFVAEFEEFAALAESIFKNAERRGDLDKAYIKLIRAVFDSVEKVANESQKTPRDVVMMENFHHIFATLSRLKISCLEAEKKEAKQKYTDHLQSYVIYSLGQPLEKLNHFFEGVEARVAQGIREEEVSYQLAFNKQELRKVIKEYPGKEVKKGLDNLYKKVDKHLCEEENLLQDRCCNQQSFAGILFLFTDKSSFGGVFTMSTNAERRFLNLRKRLDQLGYRHSLGVESLPLVEKLFSDLVHTTESLRKAKLSSGKTEKECSNYDTILEPYKTENTRLTRENNDLHLEILKLKEQSDRHVKGKIAVNKRDNTDFLSLEDLKASLRRAEHETSDLKFLNNQYIHKIKVLEKETKAKTEKIQQLQEKNLQAVVQTPGGKKRSIPFRRQRMQIDQLVPPSRVSAYPVPQPEDPYIADLLQVADNRIQELQSEVTELQEKLETSERGMKNYSKQVEIRDKEIERLMLAMDGGRSHEVLSLESRTKSNEKLIAHLNLQVEYLQKKNKELENRIQDLLDTKQNVTSEVVDLSNKNEELCQELNEIDHLAQQLERHKEIVLETADKEIGEAKELCSCHKENERLNEELLGKTDERGNLELLLNQLQQEKQRLTEKTENLERKEREFVLEIERMRLDCGIALGDKSPSRLDAFVRTLEDDRDYYKRELDYLQKMIKLRPSPSRRAAEKSEELKSITRERDELRSVLDRFEKHMIEIQSNVKLLTAERDRLNVLYEQMHQEAANHEKSKLQHDISELKNTIQGLQIEKCELRTTVTVLKERINYLENELKLKSSKLAQTSDDSSRFKAEICSLQLNQRSTSQEEAVSVLRSTISVLDKEKDSLQETVDEKTERIACLDDNLANRMQDMLSDRDREISSLHHQLDTSQVELAEMGRVKEMALKENRRLQDDLATMARENQAISIELEDAIREREEMKTRVHNYITEVSRFETLIASKEKENEELLEKFRMLHTQAEDWEMKAHQAEGESSSIRLELLSVDTDRRHLRERVGFLEKEIQGHIVAHQVYESQISSITKNMSRLEEDLKRENQDKASVLADLTSVRELCVKLEASKELVARQLTSKSMDYERVLGELEDIKSEVELLKKQLSSERLTVQNLETLLATSRDKEFQNQLTSQEKDTEIQLLKDKLTLAESKLSSHNREVSMLRSKVAQMQTDCDVLKRKLTTERFERNVTFKE</sequence>
<dbReference type="Pfam" id="PF09763">
    <property type="entry name" value="Sec3_CC"/>
    <property type="match status" value="1"/>
</dbReference>
<organism evidence="8 9">
    <name type="scientific">Hirundo rustica rustica</name>
    <dbReference type="NCBI Taxonomy" id="333673"/>
    <lineage>
        <taxon>Eukaryota</taxon>
        <taxon>Metazoa</taxon>
        <taxon>Chordata</taxon>
        <taxon>Craniata</taxon>
        <taxon>Vertebrata</taxon>
        <taxon>Euteleostomi</taxon>
        <taxon>Archelosauria</taxon>
        <taxon>Archosauria</taxon>
        <taxon>Dinosauria</taxon>
        <taxon>Saurischia</taxon>
        <taxon>Theropoda</taxon>
        <taxon>Coelurosauria</taxon>
        <taxon>Aves</taxon>
        <taxon>Neognathae</taxon>
        <taxon>Neoaves</taxon>
        <taxon>Telluraves</taxon>
        <taxon>Australaves</taxon>
        <taxon>Passeriformes</taxon>
        <taxon>Sylvioidea</taxon>
        <taxon>Hirundinidae</taxon>
        <taxon>Hirundo</taxon>
    </lineage>
</organism>
<dbReference type="InterPro" id="IPR051877">
    <property type="entry name" value="Centriole_BasalBody_StrucProt"/>
</dbReference>
<dbReference type="PANTHER" id="PTHR20544">
    <property type="entry name" value="CENTROSOMAL PROTEIN CEP135"/>
    <property type="match status" value="1"/>
</dbReference>
<feature type="coiled-coil region" evidence="5">
    <location>
        <begin position="1614"/>
        <end position="1690"/>
    </location>
</feature>
<dbReference type="GO" id="GO:0005814">
    <property type="term" value="C:centriole"/>
    <property type="evidence" value="ECO:0007669"/>
    <property type="project" value="UniProtKB-SubCell"/>
</dbReference>
<feature type="region of interest" description="Disordered" evidence="6">
    <location>
        <begin position="509"/>
        <end position="548"/>
    </location>
</feature>
<gene>
    <name evidence="8" type="ORF">DUI87_09179</name>
</gene>
<feature type="coiled-coil region" evidence="5">
    <location>
        <begin position="1213"/>
        <end position="1275"/>
    </location>
</feature>
<evidence type="ECO:0000259" key="7">
    <source>
        <dbReference type="SMART" id="SM01313"/>
    </source>
</evidence>
<dbReference type="Pfam" id="PF20654">
    <property type="entry name" value="Sec3_C-term"/>
    <property type="match status" value="1"/>
</dbReference>
<dbReference type="SMART" id="SM01313">
    <property type="entry name" value="Sec3-PIP2_bind"/>
    <property type="match status" value="2"/>
</dbReference>